<keyword evidence="8" id="KW-0732">Signal</keyword>
<evidence type="ECO:0000256" key="4">
    <source>
        <dbReference type="ARBA" id="ARBA00022960"/>
    </source>
</evidence>
<dbReference type="AlphaFoldDB" id="A0A285RY72"/>
<dbReference type="GO" id="GO:0071972">
    <property type="term" value="F:peptidoglycan L,D-transpeptidase activity"/>
    <property type="evidence" value="ECO:0007669"/>
    <property type="project" value="TreeGrafter"/>
</dbReference>
<gene>
    <name evidence="10" type="ORF">SAMN05421512_10331</name>
</gene>
<feature type="domain" description="L,D-TPase catalytic" evidence="9">
    <location>
        <begin position="41"/>
        <end position="156"/>
    </location>
</feature>
<evidence type="ECO:0000256" key="3">
    <source>
        <dbReference type="ARBA" id="ARBA00022679"/>
    </source>
</evidence>
<evidence type="ECO:0000256" key="5">
    <source>
        <dbReference type="ARBA" id="ARBA00022984"/>
    </source>
</evidence>
<name>A0A285RY72_9HYPH</name>
<dbReference type="Gene3D" id="2.40.440.10">
    <property type="entry name" value="L,D-transpeptidase catalytic domain-like"/>
    <property type="match status" value="1"/>
</dbReference>
<feature type="signal peptide" evidence="8">
    <location>
        <begin position="1"/>
        <end position="33"/>
    </location>
</feature>
<dbReference type="OrthoDB" id="463216at2"/>
<evidence type="ECO:0000256" key="2">
    <source>
        <dbReference type="ARBA" id="ARBA00005992"/>
    </source>
</evidence>
<dbReference type="EMBL" id="OBML01000003">
    <property type="protein sequence ID" value="SOB98996.1"/>
    <property type="molecule type" value="Genomic_DNA"/>
</dbReference>
<dbReference type="Pfam" id="PF03734">
    <property type="entry name" value="YkuD"/>
    <property type="match status" value="1"/>
</dbReference>
<evidence type="ECO:0000259" key="9">
    <source>
        <dbReference type="PROSITE" id="PS52029"/>
    </source>
</evidence>
<evidence type="ECO:0000256" key="1">
    <source>
        <dbReference type="ARBA" id="ARBA00004752"/>
    </source>
</evidence>
<comment type="pathway">
    <text evidence="1 7">Cell wall biogenesis; peptidoglycan biosynthesis.</text>
</comment>
<reference evidence="10 11" key="1">
    <citation type="submission" date="2017-08" db="EMBL/GenBank/DDBJ databases">
        <authorList>
            <person name="de Groot N.N."/>
        </authorList>
    </citation>
    <scope>NUCLEOTIDE SEQUENCE [LARGE SCALE GENOMIC DNA]</scope>
    <source>
        <strain evidence="10 11">USBA 352</strain>
    </source>
</reference>
<feature type="active site" description="Proton donor/acceptor" evidence="7">
    <location>
        <position position="112"/>
    </location>
</feature>
<dbReference type="CDD" id="cd16913">
    <property type="entry name" value="YkuD_like"/>
    <property type="match status" value="1"/>
</dbReference>
<dbReference type="GO" id="GO:0018104">
    <property type="term" value="P:peptidoglycan-protein cross-linking"/>
    <property type="evidence" value="ECO:0007669"/>
    <property type="project" value="TreeGrafter"/>
</dbReference>
<evidence type="ECO:0000256" key="8">
    <source>
        <dbReference type="SAM" id="SignalP"/>
    </source>
</evidence>
<keyword evidence="3" id="KW-0808">Transferase</keyword>
<dbReference type="GO" id="GO:0016740">
    <property type="term" value="F:transferase activity"/>
    <property type="evidence" value="ECO:0007669"/>
    <property type="project" value="UniProtKB-KW"/>
</dbReference>
<evidence type="ECO:0000256" key="7">
    <source>
        <dbReference type="PROSITE-ProRule" id="PRU01373"/>
    </source>
</evidence>
<evidence type="ECO:0000313" key="10">
    <source>
        <dbReference type="EMBL" id="SOB98996.1"/>
    </source>
</evidence>
<protein>
    <submittedName>
        <fullName evidence="10">L,D-transpeptidase catalytic domain</fullName>
    </submittedName>
</protein>
<proteinExistence type="inferred from homology"/>
<evidence type="ECO:0000256" key="6">
    <source>
        <dbReference type="ARBA" id="ARBA00023316"/>
    </source>
</evidence>
<dbReference type="SUPFAM" id="SSF141523">
    <property type="entry name" value="L,D-transpeptidase catalytic domain-like"/>
    <property type="match status" value="1"/>
</dbReference>
<feature type="active site" description="Nucleophile" evidence="7">
    <location>
        <position position="128"/>
    </location>
</feature>
<sequence length="157" mass="17833">MNRFDIALAPRRWRQLFAALACALVLTLSPSLARQAEAAGITARIDLSDQRMRVYRDGRQIHDWPVSTARRGYRTPIGTFRPGRMHRRYFSRKYHGAPMPHSVFFLGGYAIHGTNDIRNLGRPASHGCVRLHPDNARRLFGLISDGGKQNARIVITR</sequence>
<keyword evidence="5 7" id="KW-0573">Peptidoglycan synthesis</keyword>
<feature type="chain" id="PRO_5013239033" evidence="8">
    <location>
        <begin position="34"/>
        <end position="157"/>
    </location>
</feature>
<keyword evidence="6 7" id="KW-0961">Cell wall biogenesis/degradation</keyword>
<dbReference type="GO" id="GO:0005576">
    <property type="term" value="C:extracellular region"/>
    <property type="evidence" value="ECO:0007669"/>
    <property type="project" value="TreeGrafter"/>
</dbReference>
<dbReference type="InterPro" id="IPR050979">
    <property type="entry name" value="LD-transpeptidase"/>
</dbReference>
<comment type="similarity">
    <text evidence="2">Belongs to the YkuD family.</text>
</comment>
<organism evidence="10 11">
    <name type="scientific">Stappia indica</name>
    <dbReference type="NCBI Taxonomy" id="538381"/>
    <lineage>
        <taxon>Bacteria</taxon>
        <taxon>Pseudomonadati</taxon>
        <taxon>Pseudomonadota</taxon>
        <taxon>Alphaproteobacteria</taxon>
        <taxon>Hyphomicrobiales</taxon>
        <taxon>Stappiaceae</taxon>
        <taxon>Stappia</taxon>
    </lineage>
</organism>
<dbReference type="Proteomes" id="UP000219331">
    <property type="component" value="Unassembled WGS sequence"/>
</dbReference>
<dbReference type="UniPathway" id="UPA00219"/>
<dbReference type="InterPro" id="IPR038063">
    <property type="entry name" value="Transpep_catalytic_dom"/>
</dbReference>
<keyword evidence="11" id="KW-1185">Reference proteome</keyword>
<dbReference type="PANTHER" id="PTHR30582">
    <property type="entry name" value="L,D-TRANSPEPTIDASE"/>
    <property type="match status" value="1"/>
</dbReference>
<dbReference type="RefSeq" id="WP_083206495.1">
    <property type="nucleotide sequence ID" value="NZ_MBQE01000006.1"/>
</dbReference>
<dbReference type="PROSITE" id="PS52029">
    <property type="entry name" value="LD_TPASE"/>
    <property type="match status" value="1"/>
</dbReference>
<accession>A0A285RY72</accession>
<dbReference type="GO" id="GO:0008360">
    <property type="term" value="P:regulation of cell shape"/>
    <property type="evidence" value="ECO:0007669"/>
    <property type="project" value="UniProtKB-UniRule"/>
</dbReference>
<evidence type="ECO:0000313" key="11">
    <source>
        <dbReference type="Proteomes" id="UP000219331"/>
    </source>
</evidence>
<dbReference type="STRING" id="538381.GCA_001696535_04149"/>
<keyword evidence="4 7" id="KW-0133">Cell shape</keyword>
<dbReference type="GO" id="GO:0071555">
    <property type="term" value="P:cell wall organization"/>
    <property type="evidence" value="ECO:0007669"/>
    <property type="project" value="UniProtKB-UniRule"/>
</dbReference>
<dbReference type="PANTHER" id="PTHR30582:SF2">
    <property type="entry name" value="L,D-TRANSPEPTIDASE YCIB-RELATED"/>
    <property type="match status" value="1"/>
</dbReference>
<dbReference type="InterPro" id="IPR005490">
    <property type="entry name" value="LD_TPept_cat_dom"/>
</dbReference>